<reference evidence="14 15" key="1">
    <citation type="submission" date="2018-08" db="EMBL/GenBank/DDBJ databases">
        <title>Whole genome sequence analysis of Dermacoccus abyssi bacteria isolated from Deep Mariana trench Micromonospora spp reveals genes involved in the environmental adaptation and production of secondary metabolites.</title>
        <authorList>
            <person name="Abdel-Mageed W.M."/>
            <person name="Lehri B."/>
            <person name="Nouioui I."/>
            <person name="Goodfellow I."/>
            <person name="Jaspars M."/>
            <person name="Karlyshev A."/>
        </authorList>
    </citation>
    <scope>NUCLEOTIDE SEQUENCE [LARGE SCALE GENOMIC DNA]</scope>
    <source>
        <strain evidence="14 15">MT1.1</strain>
    </source>
</reference>
<evidence type="ECO:0000256" key="11">
    <source>
        <dbReference type="ARBA" id="ARBA00023239"/>
    </source>
</evidence>
<evidence type="ECO:0000256" key="6">
    <source>
        <dbReference type="ARBA" id="ARBA00022989"/>
    </source>
</evidence>
<evidence type="ECO:0000259" key="13">
    <source>
        <dbReference type="Pfam" id="PF01370"/>
    </source>
</evidence>
<dbReference type="GO" id="GO:0048040">
    <property type="term" value="F:UDP-glucuronate decarboxylase activity"/>
    <property type="evidence" value="ECO:0007669"/>
    <property type="project" value="TreeGrafter"/>
</dbReference>
<comment type="subcellular location">
    <subcellularLocation>
        <location evidence="2">Golgi apparatus membrane</location>
        <topology evidence="2">Single-pass type II membrane protein</topology>
    </subcellularLocation>
    <subcellularLocation>
        <location evidence="12">Golgi apparatus</location>
        <location evidence="12">Golgi stack membrane</location>
    </subcellularLocation>
</comment>
<evidence type="ECO:0000256" key="2">
    <source>
        <dbReference type="ARBA" id="ARBA00004323"/>
    </source>
</evidence>
<keyword evidence="7" id="KW-0520">NAD</keyword>
<name>A0A417ZAA6_9MICO</name>
<keyword evidence="8" id="KW-0333">Golgi apparatus</keyword>
<dbReference type="CDD" id="cd05230">
    <property type="entry name" value="UGD_SDR_e"/>
    <property type="match status" value="1"/>
</dbReference>
<dbReference type="GO" id="GO:0005737">
    <property type="term" value="C:cytoplasm"/>
    <property type="evidence" value="ECO:0007669"/>
    <property type="project" value="TreeGrafter"/>
</dbReference>
<dbReference type="Proteomes" id="UP000285376">
    <property type="component" value="Unassembled WGS sequence"/>
</dbReference>
<dbReference type="AlphaFoldDB" id="A0A417ZAA6"/>
<dbReference type="InterPro" id="IPR036291">
    <property type="entry name" value="NAD(P)-bd_dom_sf"/>
</dbReference>
<evidence type="ECO:0000256" key="8">
    <source>
        <dbReference type="ARBA" id="ARBA00023034"/>
    </source>
</evidence>
<proteinExistence type="predicted"/>
<dbReference type="UniPathway" id="UPA00796">
    <property type="reaction ID" value="UER00771"/>
</dbReference>
<dbReference type="Pfam" id="PF01370">
    <property type="entry name" value="Epimerase"/>
    <property type="match status" value="1"/>
</dbReference>
<keyword evidence="3" id="KW-0812">Transmembrane</keyword>
<evidence type="ECO:0000256" key="10">
    <source>
        <dbReference type="ARBA" id="ARBA00023180"/>
    </source>
</evidence>
<evidence type="ECO:0000313" key="14">
    <source>
        <dbReference type="EMBL" id="RHW47575.1"/>
    </source>
</evidence>
<evidence type="ECO:0000256" key="3">
    <source>
        <dbReference type="ARBA" id="ARBA00022692"/>
    </source>
</evidence>
<gene>
    <name evidence="14" type="ORF">D1832_02435</name>
</gene>
<dbReference type="EMBL" id="QWLM01000002">
    <property type="protein sequence ID" value="RHW47575.1"/>
    <property type="molecule type" value="Genomic_DNA"/>
</dbReference>
<evidence type="ECO:0000256" key="9">
    <source>
        <dbReference type="ARBA" id="ARBA00023136"/>
    </source>
</evidence>
<keyword evidence="4" id="KW-0210">Decarboxylase</keyword>
<evidence type="ECO:0000256" key="1">
    <source>
        <dbReference type="ARBA" id="ARBA00001911"/>
    </source>
</evidence>
<dbReference type="RefSeq" id="WP_118912461.1">
    <property type="nucleotide sequence ID" value="NZ_CBCRVH010000002.1"/>
</dbReference>
<dbReference type="GO" id="GO:0033320">
    <property type="term" value="P:UDP-D-xylose biosynthetic process"/>
    <property type="evidence" value="ECO:0007669"/>
    <property type="project" value="UniProtKB-UniPathway"/>
</dbReference>
<dbReference type="InterPro" id="IPR001509">
    <property type="entry name" value="Epimerase_deHydtase"/>
</dbReference>
<dbReference type="GO" id="GO:0070403">
    <property type="term" value="F:NAD+ binding"/>
    <property type="evidence" value="ECO:0007669"/>
    <property type="project" value="InterPro"/>
</dbReference>
<dbReference type="InterPro" id="IPR044516">
    <property type="entry name" value="UXS-like"/>
</dbReference>
<evidence type="ECO:0000256" key="4">
    <source>
        <dbReference type="ARBA" id="ARBA00022793"/>
    </source>
</evidence>
<keyword evidence="10" id="KW-0325">Glycoprotein</keyword>
<protein>
    <submittedName>
        <fullName evidence="14">SDR family oxidoreductase</fullName>
    </submittedName>
</protein>
<comment type="caution">
    <text evidence="14">The sequence shown here is derived from an EMBL/GenBank/DDBJ whole genome shotgun (WGS) entry which is preliminary data.</text>
</comment>
<keyword evidence="5" id="KW-0735">Signal-anchor</keyword>
<feature type="domain" description="NAD-dependent epimerase/dehydratase" evidence="13">
    <location>
        <begin position="3"/>
        <end position="238"/>
    </location>
</feature>
<comment type="cofactor">
    <cofactor evidence="1">
        <name>NAD(+)</name>
        <dbReference type="ChEBI" id="CHEBI:57540"/>
    </cofactor>
</comment>
<dbReference type="PANTHER" id="PTHR43078">
    <property type="entry name" value="UDP-GLUCURONIC ACID DECARBOXYLASE-RELATED"/>
    <property type="match status" value="1"/>
</dbReference>
<dbReference type="PANTHER" id="PTHR43078:SF6">
    <property type="entry name" value="UDP-GLUCURONIC ACID DECARBOXYLASE 1"/>
    <property type="match status" value="1"/>
</dbReference>
<keyword evidence="9" id="KW-0472">Membrane</keyword>
<evidence type="ECO:0000256" key="7">
    <source>
        <dbReference type="ARBA" id="ARBA00023027"/>
    </source>
</evidence>
<keyword evidence="6" id="KW-1133">Transmembrane helix</keyword>
<evidence type="ECO:0000256" key="5">
    <source>
        <dbReference type="ARBA" id="ARBA00022968"/>
    </source>
</evidence>
<sequence>MRVVITGGAGFLGSHLGETLLRGGHSVVAVDNFVTGRATNVAHLVGDRFTLVEHDVTEPFDIDGDVDGVLHFASPASPVDYLKMPIETLRVGSMGTQNALELAQRKGARLVLASTSEVYGDPQVHPQPETYWGHVNPVGPRGVYDEAKRYAEALVLAYRDNRGVDASIVRIFNTFGPRMRPNDGRAIPNFVRQALAGEPVTVSGDGSQTRSICYVDDLVDGILAMLLETHDPGPVNIGNPHEISMRDLAQWIIDLTGTSSEIQYIARPTDDPTVRRPDTTKAQALLGWSPKVSVETGLERTIAWFREHPEADEGHVLPAGETEHILNR</sequence>
<dbReference type="FunFam" id="3.40.50.720:FF:000065">
    <property type="entry name" value="UDP-glucuronic acid decarboxylase 1"/>
    <property type="match status" value="1"/>
</dbReference>
<evidence type="ECO:0000313" key="15">
    <source>
        <dbReference type="Proteomes" id="UP000285376"/>
    </source>
</evidence>
<accession>A0A417ZAA6</accession>
<keyword evidence="11" id="KW-0456">Lyase</keyword>
<organism evidence="14 15">
    <name type="scientific">Dermacoccus abyssi</name>
    <dbReference type="NCBI Taxonomy" id="322596"/>
    <lineage>
        <taxon>Bacteria</taxon>
        <taxon>Bacillati</taxon>
        <taxon>Actinomycetota</taxon>
        <taxon>Actinomycetes</taxon>
        <taxon>Micrococcales</taxon>
        <taxon>Dermacoccaceae</taxon>
        <taxon>Dermacoccus</taxon>
    </lineage>
</organism>
<dbReference type="SUPFAM" id="SSF51735">
    <property type="entry name" value="NAD(P)-binding Rossmann-fold domains"/>
    <property type="match status" value="1"/>
</dbReference>
<evidence type="ECO:0000256" key="12">
    <source>
        <dbReference type="ARBA" id="ARBA00037859"/>
    </source>
</evidence>
<dbReference type="Gene3D" id="3.40.50.720">
    <property type="entry name" value="NAD(P)-binding Rossmann-like Domain"/>
    <property type="match status" value="1"/>
</dbReference>
<dbReference type="GO" id="GO:0042732">
    <property type="term" value="P:D-xylose metabolic process"/>
    <property type="evidence" value="ECO:0007669"/>
    <property type="project" value="InterPro"/>
</dbReference>